<dbReference type="Proteomes" id="UP000244174">
    <property type="component" value="Unassembled WGS sequence"/>
</dbReference>
<keyword evidence="1" id="KW-0472">Membrane</keyword>
<feature type="transmembrane region" description="Helical" evidence="1">
    <location>
        <begin position="79"/>
        <end position="102"/>
    </location>
</feature>
<comment type="caution">
    <text evidence="2">The sequence shown here is derived from an EMBL/GenBank/DDBJ whole genome shotgun (WGS) entry which is preliminary data.</text>
</comment>
<evidence type="ECO:0000313" key="2">
    <source>
        <dbReference type="EMBL" id="PTX44644.1"/>
    </source>
</evidence>
<protein>
    <recommendedName>
        <fullName evidence="4">Peptidase M50B-like protein</fullName>
    </recommendedName>
</protein>
<feature type="transmembrane region" description="Helical" evidence="1">
    <location>
        <begin position="161"/>
        <end position="183"/>
    </location>
</feature>
<keyword evidence="1" id="KW-1133">Transmembrane helix</keyword>
<evidence type="ECO:0000256" key="1">
    <source>
        <dbReference type="SAM" id="Phobius"/>
    </source>
</evidence>
<gene>
    <name evidence="2" type="ORF">C8P64_0626</name>
</gene>
<name>A0A2T6ALE1_9FLAO</name>
<feature type="transmembrane region" description="Helical" evidence="1">
    <location>
        <begin position="195"/>
        <end position="219"/>
    </location>
</feature>
<proteinExistence type="predicted"/>
<dbReference type="OrthoDB" id="1252259at2"/>
<organism evidence="2 3">
    <name type="scientific">Christiangramia gaetbulicola</name>
    <dbReference type="NCBI Taxonomy" id="703340"/>
    <lineage>
        <taxon>Bacteria</taxon>
        <taxon>Pseudomonadati</taxon>
        <taxon>Bacteroidota</taxon>
        <taxon>Flavobacteriia</taxon>
        <taxon>Flavobacteriales</taxon>
        <taxon>Flavobacteriaceae</taxon>
        <taxon>Christiangramia</taxon>
    </lineage>
</organism>
<dbReference type="EMBL" id="QBKQ01000001">
    <property type="protein sequence ID" value="PTX44644.1"/>
    <property type="molecule type" value="Genomic_DNA"/>
</dbReference>
<evidence type="ECO:0000313" key="3">
    <source>
        <dbReference type="Proteomes" id="UP000244174"/>
    </source>
</evidence>
<keyword evidence="3" id="KW-1185">Reference proteome</keyword>
<feature type="transmembrane region" description="Helical" evidence="1">
    <location>
        <begin position="114"/>
        <end position="141"/>
    </location>
</feature>
<reference evidence="2 3" key="1">
    <citation type="submission" date="2018-04" db="EMBL/GenBank/DDBJ databases">
        <title>Genomic Encyclopedia of Archaeal and Bacterial Type Strains, Phase II (KMG-II): from individual species to whole genera.</title>
        <authorList>
            <person name="Goeker M."/>
        </authorList>
    </citation>
    <scope>NUCLEOTIDE SEQUENCE [LARGE SCALE GENOMIC DNA]</scope>
    <source>
        <strain evidence="2 3">DSM 23082</strain>
    </source>
</reference>
<keyword evidence="1" id="KW-0812">Transmembrane</keyword>
<dbReference type="AlphaFoldDB" id="A0A2T6ALE1"/>
<evidence type="ECO:0008006" key="4">
    <source>
        <dbReference type="Google" id="ProtNLM"/>
    </source>
</evidence>
<accession>A0A2T6ALE1</accession>
<sequence length="220" mass="24967">MLFTVIGTISHEYGHIIPAQIAGYDTTLHFGSMSTDQSALIKELDTIYAHHTYEIENDLPYEQQEKFDKLMQKLYSDSFWITIGGPLSTILTGCVGLLILINRRKSIRKFGMKFMDWLAVFLSLFWLREVFNLLHAVGYTVIYGGDNYFGGDEMYISEYYFLHPGVVPIILALIGAGVGIFVICNIMPRKFRTEFILSGIIGGPVGFYLWFEILGPILIP</sequence>